<name>A0ABU8W5D8_9BURK</name>
<proteinExistence type="predicted"/>
<sequence>MKNIDSSFESKDLCCAGTLLLPGQGECPPVIVMAHGFAGVRAAACRSVLSRSAS</sequence>
<reference evidence="1 2" key="1">
    <citation type="submission" date="2024-03" db="EMBL/GenBank/DDBJ databases">
        <title>Novel species of the genus Variovorax.</title>
        <authorList>
            <person name="Liu Q."/>
            <person name="Xin Y.-H."/>
        </authorList>
    </citation>
    <scope>NUCLEOTIDE SEQUENCE [LARGE SCALE GENOMIC DNA]</scope>
    <source>
        <strain evidence="1 2">KACC 18501</strain>
    </source>
</reference>
<dbReference type="RefSeq" id="WP_340365962.1">
    <property type="nucleotide sequence ID" value="NZ_JBBKZV010000017.1"/>
</dbReference>
<gene>
    <name evidence="1" type="ORF">WKW80_22775</name>
</gene>
<dbReference type="EMBL" id="JBBKZV010000017">
    <property type="protein sequence ID" value="MEJ8824823.1"/>
    <property type="molecule type" value="Genomic_DNA"/>
</dbReference>
<protein>
    <recommendedName>
        <fullName evidence="3">Alpha/beta hydrolase</fullName>
    </recommendedName>
</protein>
<organism evidence="1 2">
    <name type="scientific">Variovorax humicola</name>
    <dbReference type="NCBI Taxonomy" id="1769758"/>
    <lineage>
        <taxon>Bacteria</taxon>
        <taxon>Pseudomonadati</taxon>
        <taxon>Pseudomonadota</taxon>
        <taxon>Betaproteobacteria</taxon>
        <taxon>Burkholderiales</taxon>
        <taxon>Comamonadaceae</taxon>
        <taxon>Variovorax</taxon>
    </lineage>
</organism>
<comment type="caution">
    <text evidence="1">The sequence shown here is derived from an EMBL/GenBank/DDBJ whole genome shotgun (WGS) entry which is preliminary data.</text>
</comment>
<evidence type="ECO:0008006" key="3">
    <source>
        <dbReference type="Google" id="ProtNLM"/>
    </source>
</evidence>
<keyword evidence="2" id="KW-1185">Reference proteome</keyword>
<accession>A0ABU8W5D8</accession>
<dbReference type="Proteomes" id="UP001363010">
    <property type="component" value="Unassembled WGS sequence"/>
</dbReference>
<evidence type="ECO:0000313" key="1">
    <source>
        <dbReference type="EMBL" id="MEJ8824823.1"/>
    </source>
</evidence>
<evidence type="ECO:0000313" key="2">
    <source>
        <dbReference type="Proteomes" id="UP001363010"/>
    </source>
</evidence>